<dbReference type="STRING" id="1101373.A9O67_12455"/>
<feature type="domain" description="NAD-dependent epimerase/dehydratase" evidence="1">
    <location>
        <begin position="4"/>
        <end position="204"/>
    </location>
</feature>
<accession>A0A1A6DY43</accession>
<dbReference type="PANTHER" id="PTHR12126">
    <property type="entry name" value="NADH-UBIQUINONE OXIDOREDUCTASE 39 KDA SUBUNIT-RELATED"/>
    <property type="match status" value="1"/>
</dbReference>
<dbReference type="GO" id="GO:0044877">
    <property type="term" value="F:protein-containing complex binding"/>
    <property type="evidence" value="ECO:0007669"/>
    <property type="project" value="TreeGrafter"/>
</dbReference>
<evidence type="ECO:0000259" key="1">
    <source>
        <dbReference type="Pfam" id="PF01370"/>
    </source>
</evidence>
<gene>
    <name evidence="2" type="ORF">A9O67_12455</name>
</gene>
<evidence type="ECO:0000313" key="2">
    <source>
        <dbReference type="EMBL" id="OBS31596.1"/>
    </source>
</evidence>
<dbReference type="AlphaFoldDB" id="A0A1A6DY43"/>
<dbReference type="EMBL" id="LZDH01000014">
    <property type="protein sequence ID" value="OBS31596.1"/>
    <property type="molecule type" value="Genomic_DNA"/>
</dbReference>
<name>A0A1A6DY43_9BURK</name>
<dbReference type="InterPro" id="IPR036291">
    <property type="entry name" value="NAD(P)-bd_dom_sf"/>
</dbReference>
<proteinExistence type="predicted"/>
<comment type="caution">
    <text evidence="2">The sequence shown here is derived from an EMBL/GenBank/DDBJ whole genome shotgun (WGS) entry which is preliminary data.</text>
</comment>
<organism evidence="2 3">
    <name type="scientific">Tepidimonas fonticaldi</name>
    <dbReference type="NCBI Taxonomy" id="1101373"/>
    <lineage>
        <taxon>Bacteria</taxon>
        <taxon>Pseudomonadati</taxon>
        <taxon>Pseudomonadota</taxon>
        <taxon>Betaproteobacteria</taxon>
        <taxon>Burkholderiales</taxon>
        <taxon>Tepidimonas</taxon>
    </lineage>
</organism>
<sequence length="318" mass="34536">MKHVLVLGGTGFVGRHVCEQLTRLGVRVTVPTRHPEHAKAVQMLPMVDVVTADVHHDRVLERLLPGHDAVVNLIAVLQGNRRRFEQVHVSFPQRLGEAMLAAHVRRLVHVSALGADPAGPSLYQQTKGEGEAVLQQIATAGLALTVLRPSVIFGAEDRFLNLFARLQRSLPVVPLAGADARFQPVWVGDVAQAIVTCLQRDDTIGRTFEAVGPEVWTLADLVRLAGRLSGHPRPVIGLPRALGYFQALLMELMPGEPLLSIDNLRSMEVDNVASGTLPTLTDLGLTPSAVEPVAARYLDLDGPADPLIAIRRTAHQRR</sequence>
<dbReference type="Pfam" id="PF01370">
    <property type="entry name" value="Epimerase"/>
    <property type="match status" value="1"/>
</dbReference>
<dbReference type="PANTHER" id="PTHR12126:SF11">
    <property type="entry name" value="NADH DEHYDROGENASE [UBIQUINONE] 1 ALPHA SUBCOMPLEX SUBUNIT 9, MITOCHONDRIAL"/>
    <property type="match status" value="1"/>
</dbReference>
<dbReference type="SUPFAM" id="SSF51735">
    <property type="entry name" value="NAD(P)-binding Rossmann-fold domains"/>
    <property type="match status" value="1"/>
</dbReference>
<keyword evidence="3" id="KW-1185">Reference proteome</keyword>
<evidence type="ECO:0000313" key="3">
    <source>
        <dbReference type="Proteomes" id="UP000091969"/>
    </source>
</evidence>
<dbReference type="InterPro" id="IPR051207">
    <property type="entry name" value="ComplexI_NDUFA9_subunit"/>
</dbReference>
<dbReference type="OrthoDB" id="5292533at2"/>
<dbReference type="InterPro" id="IPR001509">
    <property type="entry name" value="Epimerase_deHydtase"/>
</dbReference>
<dbReference type="Proteomes" id="UP000091969">
    <property type="component" value="Unassembled WGS sequence"/>
</dbReference>
<dbReference type="RefSeq" id="WP_068607143.1">
    <property type="nucleotide sequence ID" value="NZ_LZDH01000014.1"/>
</dbReference>
<reference evidence="2 3" key="1">
    <citation type="submission" date="2016-06" db="EMBL/GenBank/DDBJ databases">
        <title>Genome sequence of Tepidimonas fonticaldi PL17.</title>
        <authorList>
            <person name="Pinnaka A.K."/>
        </authorList>
    </citation>
    <scope>NUCLEOTIDE SEQUENCE [LARGE SCALE GENOMIC DNA]</scope>
    <source>
        <strain evidence="2 3">PL17</strain>
    </source>
</reference>
<dbReference type="Gene3D" id="3.40.50.720">
    <property type="entry name" value="NAD(P)-binding Rossmann-like Domain"/>
    <property type="match status" value="1"/>
</dbReference>
<dbReference type="CDD" id="cd05271">
    <property type="entry name" value="NDUFA9_like_SDR_a"/>
    <property type="match status" value="1"/>
</dbReference>
<protein>
    <submittedName>
        <fullName evidence="2">NAD-dependent dehydratase</fullName>
    </submittedName>
</protein>